<evidence type="ECO:0000256" key="1">
    <source>
        <dbReference type="ARBA" id="ARBA00023015"/>
    </source>
</evidence>
<dbReference type="SUPFAM" id="SSF47413">
    <property type="entry name" value="lambda repressor-like DNA-binding domains"/>
    <property type="match status" value="1"/>
</dbReference>
<keyword evidence="6" id="KW-1185">Reference proteome</keyword>
<dbReference type="InterPro" id="IPR001761">
    <property type="entry name" value="Peripla_BP/Lac1_sug-bd_dom"/>
</dbReference>
<dbReference type="InterPro" id="IPR010982">
    <property type="entry name" value="Lambda_DNA-bd_dom_sf"/>
</dbReference>
<evidence type="ECO:0000259" key="4">
    <source>
        <dbReference type="PROSITE" id="PS50932"/>
    </source>
</evidence>
<dbReference type="Pfam" id="PF00532">
    <property type="entry name" value="Peripla_BP_1"/>
    <property type="match status" value="1"/>
</dbReference>
<dbReference type="HOGENOM" id="CLU_037628_6_1_11"/>
<dbReference type="Proteomes" id="UP000005777">
    <property type="component" value="Unassembled WGS sequence"/>
</dbReference>
<dbReference type="Pfam" id="PF00356">
    <property type="entry name" value="LacI"/>
    <property type="match status" value="1"/>
</dbReference>
<dbReference type="CDD" id="cd01392">
    <property type="entry name" value="HTH_LacI"/>
    <property type="match status" value="1"/>
</dbReference>
<dbReference type="PROSITE" id="PS50932">
    <property type="entry name" value="HTH_LACI_2"/>
    <property type="match status" value="1"/>
</dbReference>
<dbReference type="Gene3D" id="3.40.50.2300">
    <property type="match status" value="2"/>
</dbReference>
<dbReference type="PANTHER" id="PTHR30146">
    <property type="entry name" value="LACI-RELATED TRANSCRIPTIONAL REPRESSOR"/>
    <property type="match status" value="1"/>
</dbReference>
<keyword evidence="3" id="KW-0804">Transcription</keyword>
<dbReference type="GO" id="GO:0003700">
    <property type="term" value="F:DNA-binding transcription factor activity"/>
    <property type="evidence" value="ECO:0007669"/>
    <property type="project" value="TreeGrafter"/>
</dbReference>
<evidence type="ECO:0000313" key="6">
    <source>
        <dbReference type="Proteomes" id="UP000005777"/>
    </source>
</evidence>
<comment type="caution">
    <text evidence="5">The sequence shown here is derived from an EMBL/GenBank/DDBJ whole genome shotgun (WGS) entry which is preliminary data.</text>
</comment>
<dbReference type="PROSITE" id="PS00356">
    <property type="entry name" value="HTH_LACI_1"/>
    <property type="match status" value="1"/>
</dbReference>
<feature type="domain" description="HTH lacI-type" evidence="4">
    <location>
        <begin position="36"/>
        <end position="90"/>
    </location>
</feature>
<organism evidence="5 6">
    <name type="scientific">Scardovia inopinata F0304</name>
    <dbReference type="NCBI Taxonomy" id="641146"/>
    <lineage>
        <taxon>Bacteria</taxon>
        <taxon>Bacillati</taxon>
        <taxon>Actinomycetota</taxon>
        <taxon>Actinomycetes</taxon>
        <taxon>Bifidobacteriales</taxon>
        <taxon>Bifidobacteriaceae</taxon>
        <taxon>Scardovia</taxon>
    </lineage>
</organism>
<keyword evidence="1" id="KW-0805">Transcription regulation</keyword>
<dbReference type="SUPFAM" id="SSF53822">
    <property type="entry name" value="Periplasmic binding protein-like I"/>
    <property type="match status" value="1"/>
</dbReference>
<dbReference type="InterPro" id="IPR028082">
    <property type="entry name" value="Peripla_BP_I"/>
</dbReference>
<dbReference type="eggNOG" id="COG1609">
    <property type="taxonomic scope" value="Bacteria"/>
</dbReference>
<protein>
    <recommendedName>
        <fullName evidence="4">HTH lacI-type domain-containing protein</fullName>
    </recommendedName>
</protein>
<evidence type="ECO:0000256" key="2">
    <source>
        <dbReference type="ARBA" id="ARBA00023125"/>
    </source>
</evidence>
<reference evidence="5 6" key="1">
    <citation type="submission" date="2012-01" db="EMBL/GenBank/DDBJ databases">
        <title>The Genome Sequence of Scardovia inopinata F0304.</title>
        <authorList>
            <consortium name="The Broad Institute Genome Sequencing Platform"/>
            <person name="Earl A."/>
            <person name="Ward D."/>
            <person name="Feldgarden M."/>
            <person name="Gevers D."/>
            <person name="Izard J."/>
            <person name="Baranova O.V."/>
            <person name="Blanton J.M."/>
            <person name="Tanner A.C."/>
            <person name="Dewhirst F.E."/>
            <person name="Young S.K."/>
            <person name="Zeng Q."/>
            <person name="Gargeya S."/>
            <person name="Fitzgerald M."/>
            <person name="Haas B."/>
            <person name="Abouelleil A."/>
            <person name="Alvarado L."/>
            <person name="Arachchi H.M."/>
            <person name="Berlin A."/>
            <person name="Chapman S.B."/>
            <person name="Gearin G."/>
            <person name="Goldberg J."/>
            <person name="Griggs A."/>
            <person name="Gujja S."/>
            <person name="Hansen M."/>
            <person name="Heiman D."/>
            <person name="Howarth C."/>
            <person name="Larimer J."/>
            <person name="Lui A."/>
            <person name="MacDonald P.J."/>
            <person name="McCowen C."/>
            <person name="Montmayeur A."/>
            <person name="Murphy C."/>
            <person name="Neiman D."/>
            <person name="Pearson M."/>
            <person name="Priest M."/>
            <person name="Roberts A."/>
            <person name="Saif S."/>
            <person name="Shea T."/>
            <person name="Sisk P."/>
            <person name="Stolte C."/>
            <person name="Sykes S."/>
            <person name="Wortman J."/>
            <person name="Nusbaum C."/>
            <person name="Birren B."/>
        </authorList>
    </citation>
    <scope>NUCLEOTIDE SEQUENCE [LARGE SCALE GENOMIC DNA]</scope>
    <source>
        <strain evidence="5 6">F0304</strain>
    </source>
</reference>
<dbReference type="GO" id="GO:0000976">
    <property type="term" value="F:transcription cis-regulatory region binding"/>
    <property type="evidence" value="ECO:0007669"/>
    <property type="project" value="TreeGrafter"/>
</dbReference>
<dbReference type="Gene3D" id="1.10.260.40">
    <property type="entry name" value="lambda repressor-like DNA-binding domains"/>
    <property type="match status" value="1"/>
</dbReference>
<evidence type="ECO:0000256" key="3">
    <source>
        <dbReference type="ARBA" id="ARBA00023163"/>
    </source>
</evidence>
<accession>W5IHJ7</accession>
<dbReference type="EMBL" id="ADCX01000002">
    <property type="protein sequence ID" value="EFG26499.2"/>
    <property type="molecule type" value="Genomic_DNA"/>
</dbReference>
<name>W5IHJ7_SCAIO</name>
<sequence>MSYKGKSFIFTINPAVIAGVQCTSCALCETGLGNMVSIRDVARLAHVSHQTVSNAINSPEVVSREKLKRIQDAIRELGYRPNASARRLRSGQTDTIALGIAIGGNRAPSPIFDAFLHLLAEHANELDKRIVLYPRKDEQSELAHIAELREQSDIDAIIINELEKKDGRPQWLLDTNQPFVLFGRPWGLPEETAQRIPWVDVNGYSGIRQITEKLIRQGCRRISFLGWDSGTGTAQDRESGWRDAMLANHLYDDELDSWSIGTQESVDAGSQAALELFSRHEAIDAVVCASDTLAVGTVVTMGRLFEQSYMASLERTSPQIPLPQRTVVTGFDNSSLAQAFSIPSAEQPLDQVAGILIRMIADMSKGEEVTADKKWHHLLEPKIIWRNRIG</sequence>
<dbReference type="InterPro" id="IPR000843">
    <property type="entry name" value="HTH_LacI"/>
</dbReference>
<dbReference type="SMART" id="SM00354">
    <property type="entry name" value="HTH_LACI"/>
    <property type="match status" value="1"/>
</dbReference>
<dbReference type="PANTHER" id="PTHR30146:SF109">
    <property type="entry name" value="HTH-TYPE TRANSCRIPTIONAL REGULATOR GALS"/>
    <property type="match status" value="1"/>
</dbReference>
<evidence type="ECO:0000313" key="5">
    <source>
        <dbReference type="EMBL" id="EFG26499.2"/>
    </source>
</evidence>
<gene>
    <name evidence="5" type="ORF">HMPREF9020_00118</name>
</gene>
<keyword evidence="2" id="KW-0238">DNA-binding</keyword>
<proteinExistence type="predicted"/>
<dbReference type="AlphaFoldDB" id="W5IHJ7"/>